<dbReference type="GO" id="GO:0016020">
    <property type="term" value="C:membrane"/>
    <property type="evidence" value="ECO:0007669"/>
    <property type="project" value="UniProtKB-SubCell"/>
</dbReference>
<feature type="transmembrane region" description="Helical" evidence="10">
    <location>
        <begin position="248"/>
        <end position="264"/>
    </location>
</feature>
<dbReference type="GO" id="GO:0015297">
    <property type="term" value="F:antiporter activity"/>
    <property type="evidence" value="ECO:0007669"/>
    <property type="project" value="UniProtKB-KW"/>
</dbReference>
<gene>
    <name evidence="12" type="ORF">AB1Y20_008202</name>
</gene>
<evidence type="ECO:0000256" key="2">
    <source>
        <dbReference type="ARBA" id="ARBA00022448"/>
    </source>
</evidence>
<evidence type="ECO:0000256" key="10">
    <source>
        <dbReference type="SAM" id="Phobius"/>
    </source>
</evidence>
<evidence type="ECO:0000256" key="1">
    <source>
        <dbReference type="ARBA" id="ARBA00004141"/>
    </source>
</evidence>
<evidence type="ECO:0000256" key="3">
    <source>
        <dbReference type="ARBA" id="ARBA00022449"/>
    </source>
</evidence>
<feature type="transmembrane region" description="Helical" evidence="10">
    <location>
        <begin position="202"/>
        <end position="227"/>
    </location>
</feature>
<keyword evidence="9" id="KW-0739">Sodium transport</keyword>
<dbReference type="EMBL" id="JBGBPQ010000018">
    <property type="protein sequence ID" value="KAL1507356.1"/>
    <property type="molecule type" value="Genomic_DNA"/>
</dbReference>
<feature type="transmembrane region" description="Helical" evidence="10">
    <location>
        <begin position="118"/>
        <end position="141"/>
    </location>
</feature>
<keyword evidence="5 10" id="KW-1133">Transmembrane helix</keyword>
<dbReference type="InterPro" id="IPR006153">
    <property type="entry name" value="Cation/H_exchanger_TM"/>
</dbReference>
<accession>A0AB34ITI1</accession>
<feature type="transmembrane region" description="Helical" evidence="10">
    <location>
        <begin position="57"/>
        <end position="78"/>
    </location>
</feature>
<dbReference type="GO" id="GO:0006814">
    <property type="term" value="P:sodium ion transport"/>
    <property type="evidence" value="ECO:0007669"/>
    <property type="project" value="UniProtKB-KW"/>
</dbReference>
<keyword evidence="13" id="KW-1185">Reference proteome</keyword>
<keyword evidence="6" id="KW-0915">Sodium</keyword>
<feature type="transmembrane region" description="Helical" evidence="10">
    <location>
        <begin position="20"/>
        <end position="45"/>
    </location>
</feature>
<evidence type="ECO:0000256" key="7">
    <source>
        <dbReference type="ARBA" id="ARBA00023065"/>
    </source>
</evidence>
<evidence type="ECO:0000256" key="9">
    <source>
        <dbReference type="ARBA" id="ARBA00023201"/>
    </source>
</evidence>
<keyword evidence="8 10" id="KW-0472">Membrane</keyword>
<keyword evidence="7" id="KW-0406">Ion transport</keyword>
<dbReference type="PANTHER" id="PTHR43562:SF3">
    <property type="entry name" value="SODIUM ION_PROTON EXCHANGER (EUROFUNG)"/>
    <property type="match status" value="1"/>
</dbReference>
<keyword evidence="3" id="KW-0050">Antiport</keyword>
<evidence type="ECO:0000313" key="12">
    <source>
        <dbReference type="EMBL" id="KAL1507356.1"/>
    </source>
</evidence>
<comment type="caution">
    <text evidence="12">The sequence shown here is derived from an EMBL/GenBank/DDBJ whole genome shotgun (WGS) entry which is preliminary data.</text>
</comment>
<evidence type="ECO:0000256" key="6">
    <source>
        <dbReference type="ARBA" id="ARBA00023053"/>
    </source>
</evidence>
<dbReference type="Gene3D" id="1.20.1530.20">
    <property type="match status" value="1"/>
</dbReference>
<dbReference type="Pfam" id="PF00999">
    <property type="entry name" value="Na_H_Exchanger"/>
    <property type="match status" value="1"/>
</dbReference>
<feature type="transmembrane region" description="Helical" evidence="10">
    <location>
        <begin position="90"/>
        <end position="112"/>
    </location>
</feature>
<protein>
    <recommendedName>
        <fullName evidence="11">Cation/H+ exchanger transmembrane domain-containing protein</fullName>
    </recommendedName>
</protein>
<dbReference type="PANTHER" id="PTHR43562">
    <property type="entry name" value="NAPA-TYPE SODIUM/HYDROGEN ANTIPORTER"/>
    <property type="match status" value="1"/>
</dbReference>
<feature type="transmembrane region" description="Helical" evidence="10">
    <location>
        <begin position="329"/>
        <end position="348"/>
    </location>
</feature>
<evidence type="ECO:0000256" key="8">
    <source>
        <dbReference type="ARBA" id="ARBA00023136"/>
    </source>
</evidence>
<evidence type="ECO:0000259" key="11">
    <source>
        <dbReference type="Pfam" id="PF00999"/>
    </source>
</evidence>
<feature type="transmembrane region" description="Helical" evidence="10">
    <location>
        <begin position="396"/>
        <end position="415"/>
    </location>
</feature>
<keyword evidence="4 10" id="KW-0812">Transmembrane</keyword>
<evidence type="ECO:0000256" key="5">
    <source>
        <dbReference type="ARBA" id="ARBA00022989"/>
    </source>
</evidence>
<proteinExistence type="predicted"/>
<evidence type="ECO:0000256" key="4">
    <source>
        <dbReference type="ARBA" id="ARBA00022692"/>
    </source>
</evidence>
<dbReference type="GO" id="GO:1902600">
    <property type="term" value="P:proton transmembrane transport"/>
    <property type="evidence" value="ECO:0007669"/>
    <property type="project" value="InterPro"/>
</dbReference>
<feature type="domain" description="Cation/H+ exchanger transmembrane" evidence="11">
    <location>
        <begin position="26"/>
        <end position="414"/>
    </location>
</feature>
<name>A0AB34ITI1_PRYPA</name>
<reference evidence="12 13" key="1">
    <citation type="journal article" date="2024" name="Science">
        <title>Giant polyketide synthase enzymes in the biosynthesis of giant marine polyether toxins.</title>
        <authorList>
            <person name="Fallon T.R."/>
            <person name="Shende V.V."/>
            <person name="Wierzbicki I.H."/>
            <person name="Pendleton A.L."/>
            <person name="Watervoot N.F."/>
            <person name="Auber R.P."/>
            <person name="Gonzalez D.J."/>
            <person name="Wisecaver J.H."/>
            <person name="Moore B.S."/>
        </authorList>
    </citation>
    <scope>NUCLEOTIDE SEQUENCE [LARGE SCALE GENOMIC DNA]</scope>
    <source>
        <strain evidence="12 13">12B1</strain>
    </source>
</reference>
<feature type="transmembrane region" description="Helical" evidence="10">
    <location>
        <begin position="153"/>
        <end position="175"/>
    </location>
</feature>
<dbReference type="Proteomes" id="UP001515480">
    <property type="component" value="Unassembled WGS sequence"/>
</dbReference>
<organism evidence="12 13">
    <name type="scientific">Prymnesium parvum</name>
    <name type="common">Toxic golden alga</name>
    <dbReference type="NCBI Taxonomy" id="97485"/>
    <lineage>
        <taxon>Eukaryota</taxon>
        <taxon>Haptista</taxon>
        <taxon>Haptophyta</taxon>
        <taxon>Prymnesiophyceae</taxon>
        <taxon>Prymnesiales</taxon>
        <taxon>Prymnesiaceae</taxon>
        <taxon>Prymnesium</taxon>
    </lineage>
</organism>
<comment type="subcellular location">
    <subcellularLocation>
        <location evidence="1">Membrane</location>
        <topology evidence="1">Multi-pass membrane protein</topology>
    </subcellularLocation>
</comment>
<keyword evidence="2" id="KW-0813">Transport</keyword>
<evidence type="ECO:0000313" key="13">
    <source>
        <dbReference type="Proteomes" id="UP001515480"/>
    </source>
</evidence>
<sequence length="440" mass="46457">MPLLLPVAEVYKLFAFSGALYYGGAAFDALGCPALVGEILVGMLLGPQAAEFLSADLVASLQVAGQAGLCLMVLEGGISMEASVLREKGVRAVVLAATGTALPVLLGWAAMLAMGESVYSALASGIALSSTAIGFTMRMMTEMNLLSTPEGQLITAAAMIDDVFSLILLSMLSVLKDEALDEEGSGAEADGLWRAWTICRPLLASLIVSLFSVACFFVVEAFSPALGTRIGRWPHRLRTAVEERKEELILLVLIGGGVCAAWLSDGLYSTLLLGIFGVGAAFCTQPVARDAWRHVAPVQLWASRFFFGATVGFQIPVRDLFRGGNLGPGLLLTLVAILGKWLSGAWGVNIFHDGKFAGKVYWGTFMRVGCAMIGRGELGFQLATTARNDGIITSEAYSATIWALLLATLLGPYAFRLSMKLTPCGLQKLSSTADPPISSA</sequence>
<dbReference type="AlphaFoldDB" id="A0AB34ITI1"/>
<dbReference type="InterPro" id="IPR038770">
    <property type="entry name" value="Na+/solute_symporter_sf"/>
</dbReference>